<keyword evidence="2" id="KW-0403">Intermediate filament</keyword>
<feature type="domain" description="IF rod" evidence="5">
    <location>
        <begin position="11"/>
        <end position="322"/>
    </location>
</feature>
<feature type="coiled-coil region" evidence="4">
    <location>
        <begin position="46"/>
        <end position="80"/>
    </location>
</feature>
<dbReference type="PROSITE" id="PS51842">
    <property type="entry name" value="IF_ROD_2"/>
    <property type="match status" value="1"/>
</dbReference>
<evidence type="ECO:0000256" key="4">
    <source>
        <dbReference type="SAM" id="Coils"/>
    </source>
</evidence>
<evidence type="ECO:0000313" key="7">
    <source>
        <dbReference type="Proteomes" id="UP000386466"/>
    </source>
</evidence>
<evidence type="ECO:0000256" key="2">
    <source>
        <dbReference type="ARBA" id="ARBA00022754"/>
    </source>
</evidence>
<keyword evidence="3 4" id="KW-0175">Coiled coil</keyword>
<organism evidence="6 7">
    <name type="scientific">Lynx pardinus</name>
    <name type="common">Iberian lynx</name>
    <name type="synonym">Felis pardina</name>
    <dbReference type="NCBI Taxonomy" id="191816"/>
    <lineage>
        <taxon>Eukaryota</taxon>
        <taxon>Metazoa</taxon>
        <taxon>Chordata</taxon>
        <taxon>Craniata</taxon>
        <taxon>Vertebrata</taxon>
        <taxon>Euteleostomi</taxon>
        <taxon>Mammalia</taxon>
        <taxon>Eutheria</taxon>
        <taxon>Laurasiatheria</taxon>
        <taxon>Carnivora</taxon>
        <taxon>Feliformia</taxon>
        <taxon>Felidae</taxon>
        <taxon>Felinae</taxon>
        <taxon>Lynx</taxon>
    </lineage>
</organism>
<dbReference type="Proteomes" id="UP000386466">
    <property type="component" value="Unassembled WGS sequence"/>
</dbReference>
<dbReference type="GO" id="GO:0005737">
    <property type="term" value="C:cytoplasm"/>
    <property type="evidence" value="ECO:0007669"/>
    <property type="project" value="UniProtKB-ARBA"/>
</dbReference>
<evidence type="ECO:0000256" key="3">
    <source>
        <dbReference type="ARBA" id="ARBA00023054"/>
    </source>
</evidence>
<dbReference type="GO" id="GO:0045095">
    <property type="term" value="C:keratin filament"/>
    <property type="evidence" value="ECO:0007669"/>
    <property type="project" value="InterPro"/>
</dbReference>
<dbReference type="Gene3D" id="1.20.5.1160">
    <property type="entry name" value="Vasodilator-stimulated phosphoprotein"/>
    <property type="match status" value="1"/>
</dbReference>
<accession>A0A485NX56</accession>
<feature type="coiled-coil region" evidence="4">
    <location>
        <begin position="202"/>
        <end position="229"/>
    </location>
</feature>
<gene>
    <name evidence="6" type="ORF">LYPA_23C000957</name>
</gene>
<dbReference type="PRINTS" id="PR01276">
    <property type="entry name" value="TYPE2KERATIN"/>
</dbReference>
<keyword evidence="1" id="KW-0416">Keratin</keyword>
<dbReference type="GO" id="GO:0030280">
    <property type="term" value="F:structural constituent of skin epidermis"/>
    <property type="evidence" value="ECO:0007669"/>
    <property type="project" value="TreeGrafter"/>
</dbReference>
<dbReference type="GO" id="GO:0045109">
    <property type="term" value="P:intermediate filament organization"/>
    <property type="evidence" value="ECO:0007669"/>
    <property type="project" value="TreeGrafter"/>
</dbReference>
<evidence type="ECO:0000256" key="1">
    <source>
        <dbReference type="ARBA" id="ARBA00022744"/>
    </source>
</evidence>
<dbReference type="InterPro" id="IPR039008">
    <property type="entry name" value="IF_rod_dom"/>
</dbReference>
<sequence length="322" mass="36214">MLAQPVKEAEVRFLEQKNKLLETKWNFMQQQRCCQSNIEPIFENYISALRRQLDFVAGDRARLESELGSLQDALESYKKKYEEELSLRPCAENEFVALKKEVTFLEVLPIEFIMKEPRNILLSGLTATPNKRRVLLEEEESGYFLDSCGLCHNSQTTKEPKESDMCLSLVLPSLRKMLPSIMCRKSKYEELRLTAGTHCDNLRNRKNEILEMNKLIQRLQQETETVKAQVRPERSCFENPVRAVSSSKGAVLYEPCVVNTPVLRTEYCPGGASVLKSSGGCSVVGTGELYIPCEPQGLLGCVSGRSSGMKLGAGCGSSRHKC</sequence>
<dbReference type="SUPFAM" id="SSF64593">
    <property type="entry name" value="Intermediate filament protein, coiled coil region"/>
    <property type="match status" value="1"/>
</dbReference>
<dbReference type="Gene3D" id="1.20.5.500">
    <property type="entry name" value="Single helix bin"/>
    <property type="match status" value="1"/>
</dbReference>
<dbReference type="PANTHER" id="PTHR45616:SF12">
    <property type="entry name" value="KERATIN, TYPE II CUTICULAR HB2"/>
    <property type="match status" value="1"/>
</dbReference>
<dbReference type="Pfam" id="PF00038">
    <property type="entry name" value="Filament"/>
    <property type="match status" value="1"/>
</dbReference>
<dbReference type="GO" id="GO:0031424">
    <property type="term" value="P:keratinization"/>
    <property type="evidence" value="ECO:0007669"/>
    <property type="project" value="TreeGrafter"/>
</dbReference>
<evidence type="ECO:0000313" key="6">
    <source>
        <dbReference type="EMBL" id="VFV38651.1"/>
    </source>
</evidence>
<evidence type="ECO:0000259" key="5">
    <source>
        <dbReference type="PROSITE" id="PS51842"/>
    </source>
</evidence>
<protein>
    <recommendedName>
        <fullName evidence="5">IF rod domain-containing protein</fullName>
    </recommendedName>
</protein>
<dbReference type="EMBL" id="CAAGRJ010026388">
    <property type="protein sequence ID" value="VFV38651.1"/>
    <property type="molecule type" value="Genomic_DNA"/>
</dbReference>
<dbReference type="PANTHER" id="PTHR45616">
    <property type="entry name" value="GATA-TYPE DOMAIN-CONTAINING PROTEIN"/>
    <property type="match status" value="1"/>
</dbReference>
<proteinExistence type="predicted"/>
<dbReference type="SMART" id="SM01391">
    <property type="entry name" value="Filament"/>
    <property type="match status" value="1"/>
</dbReference>
<dbReference type="GO" id="GO:0005615">
    <property type="term" value="C:extracellular space"/>
    <property type="evidence" value="ECO:0007669"/>
    <property type="project" value="TreeGrafter"/>
</dbReference>
<dbReference type="AlphaFoldDB" id="A0A485NX56"/>
<keyword evidence="7" id="KW-1185">Reference proteome</keyword>
<dbReference type="InterPro" id="IPR003054">
    <property type="entry name" value="Keratin_II"/>
</dbReference>
<name>A0A485NX56_LYNPA</name>
<reference evidence="6 7" key="1">
    <citation type="submission" date="2019-01" db="EMBL/GenBank/DDBJ databases">
        <authorList>
            <person name="Alioto T."/>
            <person name="Alioto T."/>
        </authorList>
    </citation>
    <scope>NUCLEOTIDE SEQUENCE [LARGE SCALE GENOMIC DNA]</scope>
</reference>
<dbReference type="FunFam" id="1.20.5.1160:FF:000001">
    <property type="entry name" value="Keratin type II"/>
    <property type="match status" value="1"/>
</dbReference>